<dbReference type="Proteomes" id="UP000256964">
    <property type="component" value="Unassembled WGS sequence"/>
</dbReference>
<evidence type="ECO:0000313" key="2">
    <source>
        <dbReference type="Proteomes" id="UP000256964"/>
    </source>
</evidence>
<organism evidence="1 2">
    <name type="scientific">Lentinus brumalis</name>
    <dbReference type="NCBI Taxonomy" id="2498619"/>
    <lineage>
        <taxon>Eukaryota</taxon>
        <taxon>Fungi</taxon>
        <taxon>Dikarya</taxon>
        <taxon>Basidiomycota</taxon>
        <taxon>Agaricomycotina</taxon>
        <taxon>Agaricomycetes</taxon>
        <taxon>Polyporales</taxon>
        <taxon>Polyporaceae</taxon>
        <taxon>Lentinus</taxon>
    </lineage>
</organism>
<protein>
    <recommendedName>
        <fullName evidence="3">Reverse transcriptase domain-containing protein</fullName>
    </recommendedName>
</protein>
<dbReference type="PANTHER" id="PTHR33481">
    <property type="entry name" value="REVERSE TRANSCRIPTASE"/>
    <property type="match status" value="1"/>
</dbReference>
<sequence>PFDEDEVAAAIANLSPYKAPGPSGVPNAALKECSATLLPAFTNIINRCIELGHHPAQWKFFTTITLRKPGKPSYLIPKAYRPIALEDTSSKVVESVVARRLLRTA</sequence>
<feature type="non-terminal residue" evidence="1">
    <location>
        <position position="1"/>
    </location>
</feature>
<dbReference type="EMBL" id="KZ857622">
    <property type="protein sequence ID" value="RDX39892.1"/>
    <property type="molecule type" value="Genomic_DNA"/>
</dbReference>
<accession>A0A371CHX0</accession>
<proteinExistence type="predicted"/>
<dbReference type="PANTHER" id="PTHR33481:SF1">
    <property type="entry name" value="ENDONUCLEASE_EXONUCLEASE_PHOSPHATASE DOMAIN-CONTAINING PROTEIN-RELATED"/>
    <property type="match status" value="1"/>
</dbReference>
<keyword evidence="2" id="KW-1185">Reference proteome</keyword>
<dbReference type="OrthoDB" id="2752199at2759"/>
<dbReference type="STRING" id="139420.A0A371CHX0"/>
<gene>
    <name evidence="1" type="ORF">OH76DRAFT_1317524</name>
</gene>
<evidence type="ECO:0008006" key="3">
    <source>
        <dbReference type="Google" id="ProtNLM"/>
    </source>
</evidence>
<evidence type="ECO:0000313" key="1">
    <source>
        <dbReference type="EMBL" id="RDX39892.1"/>
    </source>
</evidence>
<name>A0A371CHX0_9APHY</name>
<feature type="non-terminal residue" evidence="1">
    <location>
        <position position="105"/>
    </location>
</feature>
<reference evidence="1 2" key="1">
    <citation type="journal article" date="2018" name="Biotechnol. Biofuels">
        <title>Integrative visual omics of the white-rot fungus Polyporus brumalis exposes the biotechnological potential of its oxidative enzymes for delignifying raw plant biomass.</title>
        <authorList>
            <person name="Miyauchi S."/>
            <person name="Rancon A."/>
            <person name="Drula E."/>
            <person name="Hage H."/>
            <person name="Chaduli D."/>
            <person name="Favel A."/>
            <person name="Grisel S."/>
            <person name="Henrissat B."/>
            <person name="Herpoel-Gimbert I."/>
            <person name="Ruiz-Duenas F.J."/>
            <person name="Chevret D."/>
            <person name="Hainaut M."/>
            <person name="Lin J."/>
            <person name="Wang M."/>
            <person name="Pangilinan J."/>
            <person name="Lipzen A."/>
            <person name="Lesage-Meessen L."/>
            <person name="Navarro D."/>
            <person name="Riley R."/>
            <person name="Grigoriev I.V."/>
            <person name="Zhou S."/>
            <person name="Raouche S."/>
            <person name="Rosso M.N."/>
        </authorList>
    </citation>
    <scope>NUCLEOTIDE SEQUENCE [LARGE SCALE GENOMIC DNA]</scope>
    <source>
        <strain evidence="1 2">BRFM 1820</strain>
    </source>
</reference>
<dbReference type="AlphaFoldDB" id="A0A371CHX0"/>